<dbReference type="InterPro" id="IPR003439">
    <property type="entry name" value="ABC_transporter-like_ATP-bd"/>
</dbReference>
<dbReference type="InterPro" id="IPR003593">
    <property type="entry name" value="AAA+_ATPase"/>
</dbReference>
<dbReference type="CDD" id="cd03230">
    <property type="entry name" value="ABC_DR_subfamily_A"/>
    <property type="match status" value="1"/>
</dbReference>
<comment type="similarity">
    <text evidence="1">Belongs to the ABC transporter superfamily.</text>
</comment>
<feature type="domain" description="ABC transporter" evidence="6">
    <location>
        <begin position="4"/>
        <end position="233"/>
    </location>
</feature>
<protein>
    <submittedName>
        <fullName evidence="7">ABC transporter ATP-binding protein</fullName>
    </submittedName>
</protein>
<dbReference type="InterPro" id="IPR017871">
    <property type="entry name" value="ABC_transporter-like_CS"/>
</dbReference>
<dbReference type="PROSITE" id="PS00211">
    <property type="entry name" value="ABC_TRANSPORTER_1"/>
    <property type="match status" value="1"/>
</dbReference>
<dbReference type="Gene3D" id="3.40.50.300">
    <property type="entry name" value="P-loop containing nucleotide triphosphate hydrolases"/>
    <property type="match status" value="1"/>
</dbReference>
<evidence type="ECO:0000256" key="2">
    <source>
        <dbReference type="ARBA" id="ARBA00022448"/>
    </source>
</evidence>
<organism evidence="7 8">
    <name type="scientific">Mariprofundus erugo</name>
    <dbReference type="NCBI Taxonomy" id="2528639"/>
    <lineage>
        <taxon>Bacteria</taxon>
        <taxon>Pseudomonadati</taxon>
        <taxon>Pseudomonadota</taxon>
        <taxon>Candidatius Mariprofundia</taxon>
        <taxon>Mariprofundales</taxon>
        <taxon>Mariprofundaceae</taxon>
        <taxon>Mariprofundus</taxon>
    </lineage>
</organism>
<dbReference type="Proteomes" id="UP000306585">
    <property type="component" value="Unassembled WGS sequence"/>
</dbReference>
<evidence type="ECO:0000256" key="3">
    <source>
        <dbReference type="ARBA" id="ARBA00022458"/>
    </source>
</evidence>
<dbReference type="EMBL" id="VBRY01000012">
    <property type="protein sequence ID" value="TLS65999.1"/>
    <property type="molecule type" value="Genomic_DNA"/>
</dbReference>
<gene>
    <name evidence="7" type="ORF">FEF65_11835</name>
</gene>
<accession>A0A5R9GLY1</accession>
<proteinExistence type="inferred from homology"/>
<dbReference type="InterPro" id="IPR027417">
    <property type="entry name" value="P-loop_NTPase"/>
</dbReference>
<keyword evidence="8" id="KW-1185">Reference proteome</keyword>
<name>A0A5R9GLY1_9PROT</name>
<dbReference type="AlphaFoldDB" id="A0A5R9GLY1"/>
<evidence type="ECO:0000259" key="6">
    <source>
        <dbReference type="PROSITE" id="PS50893"/>
    </source>
</evidence>
<evidence type="ECO:0000313" key="7">
    <source>
        <dbReference type="EMBL" id="TLS65999.1"/>
    </source>
</evidence>
<dbReference type="PROSITE" id="PS50893">
    <property type="entry name" value="ABC_TRANSPORTER_2"/>
    <property type="match status" value="1"/>
</dbReference>
<keyword evidence="3" id="KW-0536">Nodulation</keyword>
<dbReference type="SUPFAM" id="SSF52540">
    <property type="entry name" value="P-loop containing nucleoside triphosphate hydrolases"/>
    <property type="match status" value="1"/>
</dbReference>
<dbReference type="PANTHER" id="PTHR42711">
    <property type="entry name" value="ABC TRANSPORTER ATP-BINDING PROTEIN"/>
    <property type="match status" value="1"/>
</dbReference>
<dbReference type="Pfam" id="PF00005">
    <property type="entry name" value="ABC_tran"/>
    <property type="match status" value="1"/>
</dbReference>
<keyword evidence="4" id="KW-0547">Nucleotide-binding</keyword>
<evidence type="ECO:0000256" key="1">
    <source>
        <dbReference type="ARBA" id="ARBA00005417"/>
    </source>
</evidence>
<dbReference type="GO" id="GO:0005524">
    <property type="term" value="F:ATP binding"/>
    <property type="evidence" value="ECO:0007669"/>
    <property type="project" value="UniProtKB-KW"/>
</dbReference>
<reference evidence="7 8" key="1">
    <citation type="journal article" date="2019" name="Appl. Environ. Microbiol.">
        <title>Environmental Evidence and Genomic Insight of Iron-oxidizing Bacteria Preference Towards More Corrosion Resistant Stainless Steel at Higher Salinities.</title>
        <authorList>
            <person name="Garrison C.E."/>
            <person name="Price K.A."/>
            <person name="Field E.K."/>
        </authorList>
    </citation>
    <scope>NUCLEOTIDE SEQUENCE [LARGE SCALE GENOMIC DNA]</scope>
    <source>
        <strain evidence="7 8">P3</strain>
    </source>
</reference>
<evidence type="ECO:0000313" key="8">
    <source>
        <dbReference type="Proteomes" id="UP000306585"/>
    </source>
</evidence>
<keyword evidence="2" id="KW-0813">Transport</keyword>
<evidence type="ECO:0000256" key="5">
    <source>
        <dbReference type="ARBA" id="ARBA00022840"/>
    </source>
</evidence>
<dbReference type="RefSeq" id="WP_138240030.1">
    <property type="nucleotide sequence ID" value="NZ_VBRY01000012.1"/>
</dbReference>
<keyword evidence="5 7" id="KW-0067">ATP-binding</keyword>
<dbReference type="InterPro" id="IPR050763">
    <property type="entry name" value="ABC_transporter_ATP-binding"/>
</dbReference>
<dbReference type="PANTHER" id="PTHR42711:SF5">
    <property type="entry name" value="ABC TRANSPORTER ATP-BINDING PROTEIN NATA"/>
    <property type="match status" value="1"/>
</dbReference>
<sequence>MYALEINGLGKVYEKGNRALNDVSLRVPQGSFFALLGPNGAGKSTMINILADIVRPSEGRVTLLGHDLFSERNWCKRRMGVVPQEIAFDPFFTPHEVLRFTAGLFGCRPDEAWLDELLERLELTRHAGKKARQLSGGMRRRLLVAQALVHRPELVILDEPTAGVDVELRRRLWDFMRELNAGGTTILLTTHYLDEAEELCDHVAIIDRGQLLTAQPMRTLMREIASSWLWLNYGRPVTLTDEDQVALAGFEPRGSEEGVCLKLGQSQDGQSTFHQAYQAAVARFGPPMDAGVRREDLEDVFLRLTGHGSQAQGSGVKS</sequence>
<dbReference type="GO" id="GO:0016887">
    <property type="term" value="F:ATP hydrolysis activity"/>
    <property type="evidence" value="ECO:0007669"/>
    <property type="project" value="InterPro"/>
</dbReference>
<comment type="caution">
    <text evidence="7">The sequence shown here is derived from an EMBL/GenBank/DDBJ whole genome shotgun (WGS) entry which is preliminary data.</text>
</comment>
<dbReference type="SMART" id="SM00382">
    <property type="entry name" value="AAA"/>
    <property type="match status" value="1"/>
</dbReference>
<evidence type="ECO:0000256" key="4">
    <source>
        <dbReference type="ARBA" id="ARBA00022741"/>
    </source>
</evidence>